<dbReference type="GO" id="GO:0016787">
    <property type="term" value="F:hydrolase activity"/>
    <property type="evidence" value="ECO:0007669"/>
    <property type="project" value="UniProtKB-KW"/>
</dbReference>
<dbReference type="Pfam" id="PF02585">
    <property type="entry name" value="PIG-L"/>
    <property type="match status" value="1"/>
</dbReference>
<keyword evidence="2" id="KW-1185">Reference proteome</keyword>
<keyword evidence="1" id="KW-0378">Hydrolase</keyword>
<evidence type="ECO:0000313" key="2">
    <source>
        <dbReference type="Proteomes" id="UP001597216"/>
    </source>
</evidence>
<sequence length="258" mass="28074">MTTILAIHAHPDDVETLGAGALKILADQGHAIRIVTVTAGDCGAVDTPPDETARIRKAEAAAAAAMIGADYACADIPDLCVFNDDGCRRRVTEMIRWAQADIVITSSPEDYHPDHEATSILVRDACFAASVGNYRTGPSAPLAGVPHLYFMDPIGGRDREGRWVEPHFGVDITEVYETKRAMLAAHVSQDAWVAKQHDIADHQDSLARWCRRRGRDFGVPMAEGFRQYRHHPYPTTALLQDLLGEALVAPLDQPSAAS</sequence>
<gene>
    <name evidence="1" type="ORF">ACFQ27_04260</name>
</gene>
<dbReference type="Gene3D" id="3.40.50.10320">
    <property type="entry name" value="LmbE-like"/>
    <property type="match status" value="1"/>
</dbReference>
<dbReference type="PANTHER" id="PTHR12993">
    <property type="entry name" value="N-ACETYLGLUCOSAMINYL-PHOSPHATIDYLINOSITOL DE-N-ACETYLASE-RELATED"/>
    <property type="match status" value="1"/>
</dbReference>
<accession>A0ABW3SYM2</accession>
<dbReference type="Proteomes" id="UP001597216">
    <property type="component" value="Unassembled WGS sequence"/>
</dbReference>
<comment type="caution">
    <text evidence="1">The sequence shown here is derived from an EMBL/GenBank/DDBJ whole genome shotgun (WGS) entry which is preliminary data.</text>
</comment>
<dbReference type="SUPFAM" id="SSF102588">
    <property type="entry name" value="LmbE-like"/>
    <property type="match status" value="1"/>
</dbReference>
<proteinExistence type="predicted"/>
<dbReference type="InterPro" id="IPR003737">
    <property type="entry name" value="GlcNAc_PI_deacetylase-related"/>
</dbReference>
<dbReference type="RefSeq" id="WP_377352730.1">
    <property type="nucleotide sequence ID" value="NZ_JBHTLQ010000006.1"/>
</dbReference>
<dbReference type="PANTHER" id="PTHR12993:SF11">
    <property type="entry name" value="N-ACETYLGLUCOSAMINYL-PHOSPHATIDYLINOSITOL DE-N-ACETYLASE"/>
    <property type="match status" value="1"/>
</dbReference>
<organism evidence="1 2">
    <name type="scientific">Phenylobacterium conjunctum</name>
    <dbReference type="NCBI Taxonomy" id="1298959"/>
    <lineage>
        <taxon>Bacteria</taxon>
        <taxon>Pseudomonadati</taxon>
        <taxon>Pseudomonadota</taxon>
        <taxon>Alphaproteobacteria</taxon>
        <taxon>Caulobacterales</taxon>
        <taxon>Caulobacteraceae</taxon>
        <taxon>Phenylobacterium</taxon>
    </lineage>
</organism>
<name>A0ABW3SYM2_9CAUL</name>
<dbReference type="EC" id="3.5.1.-" evidence="1"/>
<reference evidence="2" key="1">
    <citation type="journal article" date="2019" name="Int. J. Syst. Evol. Microbiol.">
        <title>The Global Catalogue of Microorganisms (GCM) 10K type strain sequencing project: providing services to taxonomists for standard genome sequencing and annotation.</title>
        <authorList>
            <consortium name="The Broad Institute Genomics Platform"/>
            <consortium name="The Broad Institute Genome Sequencing Center for Infectious Disease"/>
            <person name="Wu L."/>
            <person name="Ma J."/>
        </authorList>
    </citation>
    <scope>NUCLEOTIDE SEQUENCE [LARGE SCALE GENOMIC DNA]</scope>
    <source>
        <strain evidence="2">CCUG 55074</strain>
    </source>
</reference>
<protein>
    <submittedName>
        <fullName evidence="1">PIG-L deacetylase family protein</fullName>
        <ecNumber evidence="1">3.5.1.-</ecNumber>
    </submittedName>
</protein>
<evidence type="ECO:0000313" key="1">
    <source>
        <dbReference type="EMBL" id="MFD1189783.1"/>
    </source>
</evidence>
<dbReference type="EMBL" id="JBHTLQ010000006">
    <property type="protein sequence ID" value="MFD1189783.1"/>
    <property type="molecule type" value="Genomic_DNA"/>
</dbReference>
<dbReference type="InterPro" id="IPR024078">
    <property type="entry name" value="LmbE-like_dom_sf"/>
</dbReference>